<dbReference type="InterPro" id="IPR000537">
    <property type="entry name" value="UbiA_prenyltransferase"/>
</dbReference>
<dbReference type="InterPro" id="IPR039653">
    <property type="entry name" value="Prenyltransferase"/>
</dbReference>
<evidence type="ECO:0000256" key="7">
    <source>
        <dbReference type="ARBA" id="ARBA00022989"/>
    </source>
</evidence>
<keyword evidence="11" id="KW-1185">Reference proteome</keyword>
<dbReference type="CDD" id="cd13959">
    <property type="entry name" value="PT_UbiA_COQ2"/>
    <property type="match status" value="1"/>
</dbReference>
<keyword evidence="7 9" id="KW-1133">Transmembrane helix</keyword>
<dbReference type="GO" id="GO:0006744">
    <property type="term" value="P:ubiquinone biosynthetic process"/>
    <property type="evidence" value="ECO:0007669"/>
    <property type="project" value="UniProtKB-UniRule"/>
</dbReference>
<dbReference type="GO" id="GO:0008412">
    <property type="term" value="F:4-hydroxybenzoate polyprenyltransferase activity"/>
    <property type="evidence" value="ECO:0007669"/>
    <property type="project" value="UniProtKB-EC"/>
</dbReference>
<dbReference type="AlphaFoldDB" id="A0AAN6NHP1"/>
<dbReference type="Pfam" id="PF01040">
    <property type="entry name" value="UbiA"/>
    <property type="match status" value="1"/>
</dbReference>
<dbReference type="Gene3D" id="1.10.357.140">
    <property type="entry name" value="UbiA prenyltransferase"/>
    <property type="match status" value="1"/>
</dbReference>
<name>A0AAN6NHP1_9PEZI</name>
<evidence type="ECO:0000256" key="3">
    <source>
        <dbReference type="ARBA" id="ARBA00004721"/>
    </source>
</evidence>
<comment type="similarity">
    <text evidence="4 9">Belongs to the UbiA prenyltransferase family.</text>
</comment>
<dbReference type="Proteomes" id="UP001303473">
    <property type="component" value="Unassembled WGS sequence"/>
</dbReference>
<sequence>MATANTPLLVSQPQAVAGSSTNYLEPAPTGSDSEDKTINFFPHLPPYTKPTTGLLSKLPVSWIPYAQLMRIDRPAGLYAFYFPYLIGLAYAACISPSPPDPLNLLIMAGQLLVFNIILRGAACTWNDTVDQDFDRRVARCRHRPVARGAVSTTAAHVFTVTQLGLLYILFEAFGFPAGCRPHMLIAVVLFFIYALMKRITYFPQVVLGFPFAWAIPFCVAALDNLPVEQQYSTATLALFSANVLWTITYDTIYAHQDVDDDEKAGVKGMALRFRDTTKVLAGILSAGQVGLLAVTGVSAGFGGVYFVGTVGGVAAAMGYYIWDVDLKRPESCGKWFHDQFWIVGAAFMAGLTGEYVMQLVGR</sequence>
<comment type="subcellular location">
    <subcellularLocation>
        <location evidence="2">Membrane</location>
        <topology evidence="2">Multi-pass membrane protein</topology>
    </subcellularLocation>
    <subcellularLocation>
        <location evidence="9">Mitochondrion inner membrane</location>
        <topology evidence="9">Multi-pass membrane protein</topology>
        <orientation evidence="9">Matrix side</orientation>
    </subcellularLocation>
</comment>
<dbReference type="GO" id="GO:0008299">
    <property type="term" value="P:isoprenoid biosynthetic process"/>
    <property type="evidence" value="ECO:0007669"/>
    <property type="project" value="UniProtKB-UniRule"/>
</dbReference>
<evidence type="ECO:0000313" key="11">
    <source>
        <dbReference type="Proteomes" id="UP001303473"/>
    </source>
</evidence>
<dbReference type="FunFam" id="1.10.357.140:FF:000008">
    <property type="entry name" value="4-hydroxybenzoate octaprenyltransferase"/>
    <property type="match status" value="1"/>
</dbReference>
<comment type="catalytic activity">
    <reaction evidence="9">
        <text>an all-trans-polyprenyl diphosphate + 4-hydroxybenzoate = a 4-hydroxy-3-(all-trans-polyprenyl)benzoate + diphosphate</text>
        <dbReference type="Rhea" id="RHEA:44504"/>
        <dbReference type="Rhea" id="RHEA-COMP:9514"/>
        <dbReference type="Rhea" id="RHEA-COMP:9564"/>
        <dbReference type="ChEBI" id="CHEBI:17879"/>
        <dbReference type="ChEBI" id="CHEBI:33019"/>
        <dbReference type="ChEBI" id="CHEBI:58914"/>
        <dbReference type="ChEBI" id="CHEBI:78396"/>
        <dbReference type="EC" id="2.5.1.39"/>
    </reaction>
</comment>
<evidence type="ECO:0000256" key="5">
    <source>
        <dbReference type="ARBA" id="ARBA00022679"/>
    </source>
</evidence>
<evidence type="ECO:0000256" key="4">
    <source>
        <dbReference type="ARBA" id="ARBA00005985"/>
    </source>
</evidence>
<keyword evidence="9" id="KW-0414">Isoprene biosynthesis</keyword>
<feature type="transmembrane region" description="Helical" evidence="9">
    <location>
        <begin position="201"/>
        <end position="222"/>
    </location>
</feature>
<evidence type="ECO:0000313" key="10">
    <source>
        <dbReference type="EMBL" id="KAK3945720.1"/>
    </source>
</evidence>
<dbReference type="InterPro" id="IPR044878">
    <property type="entry name" value="UbiA_sf"/>
</dbReference>
<accession>A0AAN6NHP1</accession>
<dbReference type="GO" id="GO:0005743">
    <property type="term" value="C:mitochondrial inner membrane"/>
    <property type="evidence" value="ECO:0007669"/>
    <property type="project" value="UniProtKB-SubCell"/>
</dbReference>
<evidence type="ECO:0000256" key="6">
    <source>
        <dbReference type="ARBA" id="ARBA00022692"/>
    </source>
</evidence>
<comment type="caution">
    <text evidence="10">The sequence shown here is derived from an EMBL/GenBank/DDBJ whole genome shotgun (WGS) entry which is preliminary data.</text>
</comment>
<dbReference type="FunFam" id="1.20.120.1780:FF:000001">
    <property type="entry name" value="4-hydroxybenzoate octaprenyltransferase"/>
    <property type="match status" value="1"/>
</dbReference>
<evidence type="ECO:0000256" key="9">
    <source>
        <dbReference type="HAMAP-Rule" id="MF_03189"/>
    </source>
</evidence>
<comment type="cofactor">
    <cofactor evidence="1 9">
        <name>Mg(2+)</name>
        <dbReference type="ChEBI" id="CHEBI:18420"/>
    </cofactor>
</comment>
<keyword evidence="9" id="KW-0999">Mitochondrion inner membrane</keyword>
<evidence type="ECO:0000256" key="1">
    <source>
        <dbReference type="ARBA" id="ARBA00001946"/>
    </source>
</evidence>
<keyword evidence="6 9" id="KW-0812">Transmembrane</keyword>
<evidence type="ECO:0000256" key="8">
    <source>
        <dbReference type="ARBA" id="ARBA00023136"/>
    </source>
</evidence>
<dbReference type="HAMAP" id="MF_01635">
    <property type="entry name" value="UbiA"/>
    <property type="match status" value="1"/>
</dbReference>
<reference evidence="11" key="1">
    <citation type="journal article" date="2023" name="Mol. Phylogenet. Evol.">
        <title>Genome-scale phylogeny and comparative genomics of the fungal order Sordariales.</title>
        <authorList>
            <person name="Hensen N."/>
            <person name="Bonometti L."/>
            <person name="Westerberg I."/>
            <person name="Brannstrom I.O."/>
            <person name="Guillou S."/>
            <person name="Cros-Aarteil S."/>
            <person name="Calhoun S."/>
            <person name="Haridas S."/>
            <person name="Kuo A."/>
            <person name="Mondo S."/>
            <person name="Pangilinan J."/>
            <person name="Riley R."/>
            <person name="LaButti K."/>
            <person name="Andreopoulos B."/>
            <person name="Lipzen A."/>
            <person name="Chen C."/>
            <person name="Yan M."/>
            <person name="Daum C."/>
            <person name="Ng V."/>
            <person name="Clum A."/>
            <person name="Steindorff A."/>
            <person name="Ohm R.A."/>
            <person name="Martin F."/>
            <person name="Silar P."/>
            <person name="Natvig D.O."/>
            <person name="Lalanne C."/>
            <person name="Gautier V."/>
            <person name="Ament-Velasquez S.L."/>
            <person name="Kruys A."/>
            <person name="Hutchinson M.I."/>
            <person name="Powell A.J."/>
            <person name="Barry K."/>
            <person name="Miller A.N."/>
            <person name="Grigoriev I.V."/>
            <person name="Debuchy R."/>
            <person name="Gladieux P."/>
            <person name="Hiltunen Thoren M."/>
            <person name="Johannesson H."/>
        </authorList>
    </citation>
    <scope>NUCLEOTIDE SEQUENCE [LARGE SCALE GENOMIC DNA]</scope>
    <source>
        <strain evidence="11">CBS 340.73</strain>
    </source>
</reference>
<comment type="function">
    <text evidence="9">Catalyzes the prenylation of para-hydroxybenzoate (PHB) with an all-trans polyprenyl group. Mediates the second step in the final reaction sequence of coenzyme Q (CoQ) biosynthesis, which is the condensation of the polyisoprenoid side chain with PHB, generating the first membrane-bound Q intermediate.</text>
</comment>
<dbReference type="Gene3D" id="1.20.120.1780">
    <property type="entry name" value="UbiA prenyltransferase"/>
    <property type="match status" value="1"/>
</dbReference>
<organism evidence="10 11">
    <name type="scientific">Diplogelasinospora grovesii</name>
    <dbReference type="NCBI Taxonomy" id="303347"/>
    <lineage>
        <taxon>Eukaryota</taxon>
        <taxon>Fungi</taxon>
        <taxon>Dikarya</taxon>
        <taxon>Ascomycota</taxon>
        <taxon>Pezizomycotina</taxon>
        <taxon>Sordariomycetes</taxon>
        <taxon>Sordariomycetidae</taxon>
        <taxon>Sordariales</taxon>
        <taxon>Diplogelasinosporaceae</taxon>
        <taxon>Diplogelasinospora</taxon>
    </lineage>
</organism>
<evidence type="ECO:0000256" key="2">
    <source>
        <dbReference type="ARBA" id="ARBA00004141"/>
    </source>
</evidence>
<dbReference type="PANTHER" id="PTHR11048:SF39">
    <property type="entry name" value="POLYPRENYL TRANSFERASE AUSN"/>
    <property type="match status" value="1"/>
</dbReference>
<feature type="transmembrane region" description="Helical" evidence="9">
    <location>
        <begin position="304"/>
        <end position="322"/>
    </location>
</feature>
<feature type="transmembrane region" description="Helical" evidence="9">
    <location>
        <begin position="145"/>
        <end position="169"/>
    </location>
</feature>
<keyword evidence="9" id="KW-0496">Mitochondrion</keyword>
<keyword evidence="9" id="KW-0831">Ubiquinone biosynthesis</keyword>
<gene>
    <name evidence="10" type="ORF">QBC46DRAFT_96667</name>
</gene>
<comment type="pathway">
    <text evidence="3">Secondary metabolite biosynthesis; terpenoid biosynthesis.</text>
</comment>
<feature type="transmembrane region" description="Helical" evidence="9">
    <location>
        <begin position="342"/>
        <end position="361"/>
    </location>
</feature>
<feature type="transmembrane region" description="Helical" evidence="9">
    <location>
        <begin position="75"/>
        <end position="92"/>
    </location>
</feature>
<feature type="transmembrane region" description="Helical" evidence="9">
    <location>
        <begin position="104"/>
        <end position="125"/>
    </location>
</feature>
<dbReference type="EMBL" id="MU853754">
    <property type="protein sequence ID" value="KAK3945720.1"/>
    <property type="molecule type" value="Genomic_DNA"/>
</dbReference>
<proteinExistence type="inferred from homology"/>
<dbReference type="InterPro" id="IPR006370">
    <property type="entry name" value="HB_polyprenyltransferase-like"/>
</dbReference>
<dbReference type="EC" id="2.5.1.39" evidence="9"/>
<keyword evidence="5 9" id="KW-0808">Transferase</keyword>
<feature type="transmembrane region" description="Helical" evidence="9">
    <location>
        <begin position="175"/>
        <end position="194"/>
    </location>
</feature>
<protein>
    <recommendedName>
        <fullName evidence="9">4-hydroxybenzoate polyprenyltransferase, mitochondrial</fullName>
        <shortName evidence="9">4-HB polyprenyltransferase</shortName>
        <ecNumber evidence="9">2.5.1.39</ecNumber>
    </recommendedName>
    <alternativeName>
        <fullName evidence="9">Para-hydroxybenzoate--polyprenyltransferase</fullName>
        <shortName evidence="9">PHB:PPT</shortName>
        <shortName evidence="9">PHB:polyprenyltransferase</shortName>
    </alternativeName>
</protein>
<dbReference type="PANTHER" id="PTHR11048">
    <property type="entry name" value="PRENYLTRANSFERASES"/>
    <property type="match status" value="1"/>
</dbReference>
<keyword evidence="8 9" id="KW-0472">Membrane</keyword>
<comment type="pathway">
    <text evidence="9">Cofactor biosynthesis; ubiquinone biosynthesis.</text>
</comment>
<feature type="transmembrane region" description="Helical" evidence="9">
    <location>
        <begin position="279"/>
        <end position="297"/>
    </location>
</feature>